<name>A0A1J1IJR4_9DIPT</name>
<gene>
    <name evidence="1" type="ORF">CLUMA_CG013698</name>
</gene>
<dbReference type="EMBL" id="CVRI01000054">
    <property type="protein sequence ID" value="CRL00432.1"/>
    <property type="molecule type" value="Genomic_DNA"/>
</dbReference>
<evidence type="ECO:0000313" key="1">
    <source>
        <dbReference type="EMBL" id="CRL00432.1"/>
    </source>
</evidence>
<keyword evidence="2" id="KW-1185">Reference proteome</keyword>
<dbReference type="AlphaFoldDB" id="A0A1J1IJR4"/>
<evidence type="ECO:0000313" key="2">
    <source>
        <dbReference type="Proteomes" id="UP000183832"/>
    </source>
</evidence>
<dbReference type="Proteomes" id="UP000183832">
    <property type="component" value="Unassembled WGS sequence"/>
</dbReference>
<proteinExistence type="predicted"/>
<sequence length="75" mass="8776">MFKKFDFAISLNTKINKKCFTSSFKTCDKESLANMRQPLNCLFLVAHAKWCAKTKEAKKEEDSRHKGRKVYEQAK</sequence>
<organism evidence="1 2">
    <name type="scientific">Clunio marinus</name>
    <dbReference type="NCBI Taxonomy" id="568069"/>
    <lineage>
        <taxon>Eukaryota</taxon>
        <taxon>Metazoa</taxon>
        <taxon>Ecdysozoa</taxon>
        <taxon>Arthropoda</taxon>
        <taxon>Hexapoda</taxon>
        <taxon>Insecta</taxon>
        <taxon>Pterygota</taxon>
        <taxon>Neoptera</taxon>
        <taxon>Endopterygota</taxon>
        <taxon>Diptera</taxon>
        <taxon>Nematocera</taxon>
        <taxon>Chironomoidea</taxon>
        <taxon>Chironomidae</taxon>
        <taxon>Clunio</taxon>
    </lineage>
</organism>
<accession>A0A1J1IJR4</accession>
<reference evidence="1 2" key="1">
    <citation type="submission" date="2015-04" db="EMBL/GenBank/DDBJ databases">
        <authorList>
            <person name="Syromyatnikov M.Y."/>
            <person name="Popov V.N."/>
        </authorList>
    </citation>
    <scope>NUCLEOTIDE SEQUENCE [LARGE SCALE GENOMIC DNA]</scope>
</reference>
<protein>
    <submittedName>
        <fullName evidence="1">CLUMA_CG013698, isoform A</fullName>
    </submittedName>
</protein>